<organism evidence="4 5">
    <name type="scientific">Desulfoluna spongiiphila</name>
    <dbReference type="NCBI Taxonomy" id="419481"/>
    <lineage>
        <taxon>Bacteria</taxon>
        <taxon>Pseudomonadati</taxon>
        <taxon>Thermodesulfobacteriota</taxon>
        <taxon>Desulfobacteria</taxon>
        <taxon>Desulfobacterales</taxon>
        <taxon>Desulfolunaceae</taxon>
        <taxon>Desulfoluna</taxon>
    </lineage>
</organism>
<dbReference type="GO" id="GO:0006666">
    <property type="term" value="P:3-keto-sphinganine metabolic process"/>
    <property type="evidence" value="ECO:0007669"/>
    <property type="project" value="TreeGrafter"/>
</dbReference>
<gene>
    <name evidence="4" type="ORF">SAMN05216233_1152</name>
</gene>
<dbReference type="SUPFAM" id="SSF51735">
    <property type="entry name" value="NAD(P)-binding Rossmann-fold domains"/>
    <property type="match status" value="1"/>
</dbReference>
<evidence type="ECO:0000313" key="5">
    <source>
        <dbReference type="Proteomes" id="UP000198870"/>
    </source>
</evidence>
<dbReference type="OrthoDB" id="9781689at2"/>
<dbReference type="InterPro" id="IPR057326">
    <property type="entry name" value="KR_dom"/>
</dbReference>
<evidence type="ECO:0000259" key="3">
    <source>
        <dbReference type="SMART" id="SM00822"/>
    </source>
</evidence>
<dbReference type="Proteomes" id="UP000198870">
    <property type="component" value="Unassembled WGS sequence"/>
</dbReference>
<dbReference type="AlphaFoldDB" id="A0A1G5HNR6"/>
<sequence length="271" mass="29097">MDWKGITVYVTGGSSGIGLETARQLFDKGARVALFARGEQALTAVAEAFSARSDQPEVFSLPMDVSDWADVHRKIGTTVTTFGAPDVVVNCAGVGIADHFENIDAEAFDKVLAINVSGSRNVAAATVPWLKKNKGALVLIASSAGFIPVFGYSAYSTSKFAVMGFAEVLRCELTRFGVQVSLFCPSEVDTPMLEREKPTIPKETRALKDFAGVLPVGVAAEKLIRGIEKGRFLIVPGVRTKLLYWVRRLVPGPLYRFGADFTAMVGATRGS</sequence>
<dbReference type="STRING" id="419481.SAMN05216233_1152"/>
<dbReference type="GO" id="GO:0016020">
    <property type="term" value="C:membrane"/>
    <property type="evidence" value="ECO:0007669"/>
    <property type="project" value="GOC"/>
</dbReference>
<dbReference type="GO" id="GO:0030148">
    <property type="term" value="P:sphingolipid biosynthetic process"/>
    <property type="evidence" value="ECO:0007669"/>
    <property type="project" value="TreeGrafter"/>
</dbReference>
<dbReference type="PRINTS" id="PR00081">
    <property type="entry name" value="GDHRDH"/>
</dbReference>
<protein>
    <submittedName>
        <fullName evidence="4">Short-chain dehydrogenase</fullName>
    </submittedName>
</protein>
<feature type="domain" description="Ketoreductase" evidence="3">
    <location>
        <begin position="7"/>
        <end position="186"/>
    </location>
</feature>
<comment type="similarity">
    <text evidence="1">Belongs to the short-chain dehydrogenases/reductases (SDR) family.</text>
</comment>
<dbReference type="GO" id="GO:0047560">
    <property type="term" value="F:3-dehydrosphinganine reductase activity"/>
    <property type="evidence" value="ECO:0007669"/>
    <property type="project" value="TreeGrafter"/>
</dbReference>
<feature type="transmembrane region" description="Helical" evidence="2">
    <location>
        <begin position="136"/>
        <end position="155"/>
    </location>
</feature>
<evidence type="ECO:0000256" key="2">
    <source>
        <dbReference type="SAM" id="Phobius"/>
    </source>
</evidence>
<proteinExistence type="inferred from homology"/>
<dbReference type="SMART" id="SM00822">
    <property type="entry name" value="PKS_KR"/>
    <property type="match status" value="1"/>
</dbReference>
<accession>A0A1G5HNR6</accession>
<keyword evidence="5" id="KW-1185">Reference proteome</keyword>
<dbReference type="PANTHER" id="PTHR43550">
    <property type="entry name" value="3-KETODIHYDROSPHINGOSINE REDUCTASE"/>
    <property type="match status" value="1"/>
</dbReference>
<keyword evidence="2" id="KW-0472">Membrane</keyword>
<dbReference type="InterPro" id="IPR036291">
    <property type="entry name" value="NAD(P)-bd_dom_sf"/>
</dbReference>
<dbReference type="PROSITE" id="PS00061">
    <property type="entry name" value="ADH_SHORT"/>
    <property type="match status" value="1"/>
</dbReference>
<dbReference type="InterPro" id="IPR020904">
    <property type="entry name" value="Sc_DH/Rdtase_CS"/>
</dbReference>
<reference evidence="4 5" key="1">
    <citation type="submission" date="2016-10" db="EMBL/GenBank/DDBJ databases">
        <authorList>
            <person name="de Groot N.N."/>
        </authorList>
    </citation>
    <scope>NUCLEOTIDE SEQUENCE [LARGE SCALE GENOMIC DNA]</scope>
    <source>
        <strain evidence="4 5">AA1</strain>
    </source>
</reference>
<evidence type="ECO:0000256" key="1">
    <source>
        <dbReference type="RuleBase" id="RU000363"/>
    </source>
</evidence>
<evidence type="ECO:0000313" key="4">
    <source>
        <dbReference type="EMBL" id="SCY65099.1"/>
    </source>
</evidence>
<dbReference type="PRINTS" id="PR00080">
    <property type="entry name" value="SDRFAMILY"/>
</dbReference>
<dbReference type="PANTHER" id="PTHR43550:SF3">
    <property type="entry name" value="3-KETODIHYDROSPHINGOSINE REDUCTASE"/>
    <property type="match status" value="1"/>
</dbReference>
<keyword evidence="2" id="KW-0812">Transmembrane</keyword>
<dbReference type="Gene3D" id="3.40.50.720">
    <property type="entry name" value="NAD(P)-binding Rossmann-like Domain"/>
    <property type="match status" value="1"/>
</dbReference>
<dbReference type="EMBL" id="FMUX01000015">
    <property type="protein sequence ID" value="SCY65099.1"/>
    <property type="molecule type" value="Genomic_DNA"/>
</dbReference>
<dbReference type="Pfam" id="PF00106">
    <property type="entry name" value="adh_short"/>
    <property type="match status" value="1"/>
</dbReference>
<keyword evidence="2" id="KW-1133">Transmembrane helix</keyword>
<name>A0A1G5HNR6_9BACT</name>
<dbReference type="InterPro" id="IPR002347">
    <property type="entry name" value="SDR_fam"/>
</dbReference>
<dbReference type="RefSeq" id="WP_092212644.1">
    <property type="nucleotide sequence ID" value="NZ_FMUX01000015.1"/>
</dbReference>